<dbReference type="Proteomes" id="UP000249757">
    <property type="component" value="Unassembled WGS sequence"/>
</dbReference>
<comment type="caution">
    <text evidence="1">The sequence shown here is derived from an EMBL/GenBank/DDBJ whole genome shotgun (WGS) entry which is preliminary data.</text>
</comment>
<evidence type="ECO:0000313" key="1">
    <source>
        <dbReference type="EMBL" id="KAF7576285.1"/>
    </source>
</evidence>
<reference evidence="2" key="3">
    <citation type="journal article" date="2022" name="bioRxiv">
        <title>A global pangenome for the wheat fungal pathogen Pyrenophora tritici-repentis and prediction of effector protein structural homology.</title>
        <authorList>
            <person name="Moolhuijzen P."/>
            <person name="See P.T."/>
            <person name="Shi G."/>
            <person name="Powell H.R."/>
            <person name="Cockram J."/>
            <person name="Jorgensen L.N."/>
            <person name="Benslimane H."/>
            <person name="Strelkov S.E."/>
            <person name="Turner J."/>
            <person name="Liu Z."/>
            <person name="Moffat C.S."/>
        </authorList>
    </citation>
    <scope>NUCLEOTIDE SEQUENCE</scope>
    <source>
        <strain evidence="2">86-124</strain>
    </source>
</reference>
<dbReference type="EMBL" id="NQIK02000001">
    <property type="protein sequence ID" value="KAF7576285.1"/>
    <property type="molecule type" value="Genomic_DNA"/>
</dbReference>
<evidence type="ECO:0000313" key="2">
    <source>
        <dbReference type="EMBL" id="KAI1520118.1"/>
    </source>
</evidence>
<evidence type="ECO:0000313" key="4">
    <source>
        <dbReference type="Proteomes" id="UP000249757"/>
    </source>
</evidence>
<accession>A0A2W1ECS0</accession>
<dbReference type="AlphaFoldDB" id="A0A2W1ECS0"/>
<gene>
    <name evidence="2" type="ORF">Ptr86124_000486</name>
    <name evidence="1" type="ORF">PtrM4_005250</name>
</gene>
<evidence type="ECO:0000313" key="3">
    <source>
        <dbReference type="Proteomes" id="UP000245464"/>
    </source>
</evidence>
<proteinExistence type="predicted"/>
<reference evidence="2" key="2">
    <citation type="submission" date="2021-05" db="EMBL/GenBank/DDBJ databases">
        <authorList>
            <person name="Moolhuijzen P.M."/>
            <person name="Moffat C.S."/>
        </authorList>
    </citation>
    <scope>NUCLEOTIDE SEQUENCE</scope>
    <source>
        <strain evidence="2">86-124</strain>
    </source>
</reference>
<name>A0A2W1ECS0_9PLEO</name>
<reference evidence="4" key="4">
    <citation type="journal article" date="2022" name="Microb. Genom.">
        <title>A global pangenome for the wheat fungal pathogen Pyrenophora tritici-repentis and prediction of effector protein structural homology.</title>
        <authorList>
            <person name="Moolhuijzen P.M."/>
            <person name="See P.T."/>
            <person name="Shi G."/>
            <person name="Powell H.R."/>
            <person name="Cockram J."/>
            <person name="Jorgensen L.N."/>
            <person name="Benslimane H."/>
            <person name="Strelkov S.E."/>
            <person name="Turner J."/>
            <person name="Liu Z."/>
            <person name="Moffat C.S."/>
        </authorList>
    </citation>
    <scope>NUCLEOTIDE SEQUENCE [LARGE SCALE GENOMIC DNA]</scope>
</reference>
<dbReference type="EMBL" id="NRDI02000001">
    <property type="protein sequence ID" value="KAI1520118.1"/>
    <property type="molecule type" value="Genomic_DNA"/>
</dbReference>
<keyword evidence="4" id="KW-1185">Reference proteome</keyword>
<sequence>MKVPDKRKLKKVVEKGWEAGVEIWRGENGKSTGEEICEWVDIGEEWDVLAIMKK</sequence>
<protein>
    <submittedName>
        <fullName evidence="1">Uncharacterized protein</fullName>
    </submittedName>
</protein>
<dbReference type="Proteomes" id="UP000245464">
    <property type="component" value="Chromosome 1"/>
</dbReference>
<organism evidence="1 3">
    <name type="scientific">Pyrenophora tritici-repentis</name>
    <dbReference type="NCBI Taxonomy" id="45151"/>
    <lineage>
        <taxon>Eukaryota</taxon>
        <taxon>Fungi</taxon>
        <taxon>Dikarya</taxon>
        <taxon>Ascomycota</taxon>
        <taxon>Pezizomycotina</taxon>
        <taxon>Dothideomycetes</taxon>
        <taxon>Pleosporomycetidae</taxon>
        <taxon>Pleosporales</taxon>
        <taxon>Pleosporineae</taxon>
        <taxon>Pleosporaceae</taxon>
        <taxon>Pyrenophora</taxon>
    </lineage>
</organism>
<reference evidence="1" key="1">
    <citation type="journal article" date="2018" name="BMC Genomics">
        <title>Comparative genomics of the wheat fungal pathogen Pyrenophora tritici-repentis reveals chromosomal variations and genome plasticity.</title>
        <authorList>
            <person name="Moolhuijzen P."/>
            <person name="See P.T."/>
            <person name="Hane J.K."/>
            <person name="Shi G."/>
            <person name="Liu Z."/>
            <person name="Oliver R.P."/>
            <person name="Moffat C.S."/>
        </authorList>
    </citation>
    <scope>NUCLEOTIDE SEQUENCE [LARGE SCALE GENOMIC DNA]</scope>
    <source>
        <strain evidence="1">M4</strain>
    </source>
</reference>